<dbReference type="GO" id="GO:0009055">
    <property type="term" value="F:electron transfer activity"/>
    <property type="evidence" value="ECO:0007669"/>
    <property type="project" value="InterPro"/>
</dbReference>
<organism evidence="9 11">
    <name type="scientific">Methanothermococcus okinawensis</name>
    <dbReference type="NCBI Taxonomy" id="155863"/>
    <lineage>
        <taxon>Archaea</taxon>
        <taxon>Methanobacteriati</taxon>
        <taxon>Methanobacteriota</taxon>
        <taxon>Methanomada group</taxon>
        <taxon>Methanococci</taxon>
        <taxon>Methanococcales</taxon>
        <taxon>Methanococcaceae</taxon>
        <taxon>Methanothermococcus</taxon>
    </lineage>
</organism>
<evidence type="ECO:0000313" key="9">
    <source>
        <dbReference type="EMBL" id="HIP84162.1"/>
    </source>
</evidence>
<protein>
    <submittedName>
        <fullName evidence="9">Succinate dehydrogenase/fumarate reductase iron-sulfur subunit</fullName>
    </submittedName>
</protein>
<evidence type="ECO:0000256" key="1">
    <source>
        <dbReference type="ARBA" id="ARBA00022485"/>
    </source>
</evidence>
<dbReference type="Proteomes" id="UP000618343">
    <property type="component" value="Unassembled WGS sequence"/>
</dbReference>
<dbReference type="Gene3D" id="1.10.1060.10">
    <property type="entry name" value="Alpha-helical ferredoxin"/>
    <property type="match status" value="1"/>
</dbReference>
<dbReference type="InterPro" id="IPR009051">
    <property type="entry name" value="Helical_ferredxn"/>
</dbReference>
<dbReference type="NCBIfam" id="NF004898">
    <property type="entry name" value="PRK06259.1"/>
    <property type="match status" value="1"/>
</dbReference>
<evidence type="ECO:0000256" key="5">
    <source>
        <dbReference type="ARBA" id="ARBA00023004"/>
    </source>
</evidence>
<dbReference type="Pfam" id="PF02754">
    <property type="entry name" value="CCG"/>
    <property type="match status" value="2"/>
</dbReference>
<evidence type="ECO:0000313" key="11">
    <source>
        <dbReference type="Proteomes" id="UP000643554"/>
    </source>
</evidence>
<dbReference type="GO" id="GO:0051539">
    <property type="term" value="F:4 iron, 4 sulfur cluster binding"/>
    <property type="evidence" value="ECO:0007669"/>
    <property type="project" value="UniProtKB-KW"/>
</dbReference>
<dbReference type="NCBIfam" id="TIGR00384">
    <property type="entry name" value="dhsB"/>
    <property type="match status" value="1"/>
</dbReference>
<dbReference type="SUPFAM" id="SSF46548">
    <property type="entry name" value="alpha-helical ferredoxin"/>
    <property type="match status" value="1"/>
</dbReference>
<keyword evidence="6" id="KW-0411">Iron-sulfur</keyword>
<dbReference type="InterPro" id="IPR006058">
    <property type="entry name" value="2Fe2S_fd_BS"/>
</dbReference>
<accession>A0A832Z737</accession>
<keyword evidence="5" id="KW-0408">Iron</keyword>
<dbReference type="GO" id="GO:0006099">
    <property type="term" value="P:tricarboxylic acid cycle"/>
    <property type="evidence" value="ECO:0007669"/>
    <property type="project" value="InterPro"/>
</dbReference>
<evidence type="ECO:0000256" key="6">
    <source>
        <dbReference type="ARBA" id="ARBA00023014"/>
    </source>
</evidence>
<keyword evidence="2" id="KW-0001">2Fe-2S</keyword>
<dbReference type="CDD" id="cd00207">
    <property type="entry name" value="fer2"/>
    <property type="match status" value="1"/>
</dbReference>
<gene>
    <name evidence="9" type="ORF">EYH15_01550</name>
    <name evidence="10" type="ORF">EYH21_05855</name>
</gene>
<proteinExistence type="predicted"/>
<dbReference type="EMBL" id="DQUI01000027">
    <property type="protein sequence ID" value="HIP84162.1"/>
    <property type="molecule type" value="Genomic_DNA"/>
</dbReference>
<sequence>MKWVTITVNRNGILKRYKVPEGITVLEALEYINSNYGEGILYRASCRSGQCGSCAMTINNEPRLACKTKVEDGMLVEPLEGFNVVKDLIVDRSPYYKKTQNLQNYLVWEGDEDIPKITPKDIKEFKGVRNCIECLSCLSKCPARKFSHYPGPTFMRQLARFAFDPRDKGDREKTAYFENLHNCTTCAKCVEVCPKEIDIVHRAIERLRELAFKKGYYLKNHLTVRENILKGCRSVKKEGISLLEEIGEEYTVDREKMRVALFTGCLVDYRLHHVGRSAIRVLNAHGISVVIPKDQVCCGSPLLRTGQKDLAEKLKRKNLQVFNSLDVDGVVTVCAGCGSTLKRDYREREFQVMDITEVLDRIPIEYKPLDVKVTYHDPCHLRRGQGIYLEPRRILKRIPKLKLVEMEIADQCCGAGGGVRSGRPEVAYAIGRRKARMIYKTGADYVVTVCPFCEYHIGDTLKRFIDTGDNLEVMNIVSLLDRVV</sequence>
<dbReference type="GO" id="GO:0016491">
    <property type="term" value="F:oxidoreductase activity"/>
    <property type="evidence" value="ECO:0007669"/>
    <property type="project" value="InterPro"/>
</dbReference>
<evidence type="ECO:0000259" key="8">
    <source>
        <dbReference type="PROSITE" id="PS51379"/>
    </source>
</evidence>
<keyword evidence="3" id="KW-0479">Metal-binding</keyword>
<dbReference type="GO" id="GO:0046872">
    <property type="term" value="F:metal ion binding"/>
    <property type="evidence" value="ECO:0007669"/>
    <property type="project" value="UniProtKB-KW"/>
</dbReference>
<dbReference type="PANTHER" id="PTHR32479:SF17">
    <property type="entry name" value="GLYCOLATE OXIDASE IRON-SULFUR SUBUNIT"/>
    <property type="match status" value="1"/>
</dbReference>
<dbReference type="InterPro" id="IPR017900">
    <property type="entry name" value="4Fe4S_Fe_S_CS"/>
</dbReference>
<feature type="domain" description="2Fe-2S ferredoxin-type" evidence="7">
    <location>
        <begin position="4"/>
        <end position="82"/>
    </location>
</feature>
<dbReference type="PROSITE" id="PS51379">
    <property type="entry name" value="4FE4S_FER_2"/>
    <property type="match status" value="1"/>
</dbReference>
<evidence type="ECO:0000256" key="3">
    <source>
        <dbReference type="ARBA" id="ARBA00022723"/>
    </source>
</evidence>
<comment type="caution">
    <text evidence="9">The sequence shown here is derived from an EMBL/GenBank/DDBJ whole genome shotgun (WGS) entry which is preliminary data.</text>
</comment>
<feature type="domain" description="4Fe-4S ferredoxin-type" evidence="8">
    <location>
        <begin position="173"/>
        <end position="202"/>
    </location>
</feature>
<evidence type="ECO:0000256" key="4">
    <source>
        <dbReference type="ARBA" id="ARBA00022737"/>
    </source>
</evidence>
<dbReference type="EMBL" id="DQUO01000068">
    <property type="protein sequence ID" value="HIP91801.1"/>
    <property type="molecule type" value="Genomic_DNA"/>
</dbReference>
<dbReference type="SUPFAM" id="SSF54292">
    <property type="entry name" value="2Fe-2S ferredoxin-like"/>
    <property type="match status" value="1"/>
</dbReference>
<keyword evidence="1" id="KW-0004">4Fe-4S</keyword>
<reference evidence="9" key="1">
    <citation type="journal article" date="2020" name="ISME J.">
        <title>Gammaproteobacteria mediating utilization of methyl-, sulfur- and petroleum organic compounds in deep ocean hydrothermal plumes.</title>
        <authorList>
            <person name="Zhou Z."/>
            <person name="Liu Y."/>
            <person name="Pan J."/>
            <person name="Cron B.R."/>
            <person name="Toner B.M."/>
            <person name="Anantharaman K."/>
            <person name="Breier J.A."/>
            <person name="Dick G.J."/>
            <person name="Li M."/>
        </authorList>
    </citation>
    <scope>NUCLEOTIDE SEQUENCE</scope>
    <source>
        <strain evidence="9">SZUA-1453</strain>
        <strain evidence="10">SZUA-1471</strain>
    </source>
</reference>
<evidence type="ECO:0000256" key="2">
    <source>
        <dbReference type="ARBA" id="ARBA00022714"/>
    </source>
</evidence>
<dbReference type="Proteomes" id="UP000643554">
    <property type="component" value="Unassembled WGS sequence"/>
</dbReference>
<name>A0A832Z737_9EURY</name>
<dbReference type="PROSITE" id="PS00197">
    <property type="entry name" value="2FE2S_FER_1"/>
    <property type="match status" value="1"/>
</dbReference>
<dbReference type="PROSITE" id="PS00198">
    <property type="entry name" value="4FE4S_FER_1"/>
    <property type="match status" value="1"/>
</dbReference>
<evidence type="ECO:0000259" key="7">
    <source>
        <dbReference type="PROSITE" id="PS51085"/>
    </source>
</evidence>
<dbReference type="InterPro" id="IPR036010">
    <property type="entry name" value="2Fe-2S_ferredoxin-like_sf"/>
</dbReference>
<dbReference type="Pfam" id="PF13183">
    <property type="entry name" value="Fer4_8"/>
    <property type="match status" value="1"/>
</dbReference>
<dbReference type="PROSITE" id="PS51085">
    <property type="entry name" value="2FE2S_FER_2"/>
    <property type="match status" value="1"/>
</dbReference>
<dbReference type="InterPro" id="IPR004017">
    <property type="entry name" value="Cys_rich_dom"/>
</dbReference>
<keyword evidence="4" id="KW-0677">Repeat</keyword>
<dbReference type="Pfam" id="PF13085">
    <property type="entry name" value="Fer2_3"/>
    <property type="match status" value="1"/>
</dbReference>
<dbReference type="GO" id="GO:0051537">
    <property type="term" value="F:2 iron, 2 sulfur cluster binding"/>
    <property type="evidence" value="ECO:0007669"/>
    <property type="project" value="UniProtKB-KW"/>
</dbReference>
<dbReference type="Gene3D" id="3.10.20.30">
    <property type="match status" value="1"/>
</dbReference>
<evidence type="ECO:0000313" key="10">
    <source>
        <dbReference type="EMBL" id="HIP91801.1"/>
    </source>
</evidence>
<dbReference type="InterPro" id="IPR004489">
    <property type="entry name" value="Succ_DH/fum_Rdtase_Fe-S"/>
</dbReference>
<dbReference type="InterPro" id="IPR017896">
    <property type="entry name" value="4Fe4S_Fe-S-bd"/>
</dbReference>
<dbReference type="InterPro" id="IPR012675">
    <property type="entry name" value="Beta-grasp_dom_sf"/>
</dbReference>
<dbReference type="InterPro" id="IPR001041">
    <property type="entry name" value="2Fe-2S_ferredoxin-type"/>
</dbReference>
<dbReference type="PANTHER" id="PTHR32479">
    <property type="entry name" value="GLYCOLATE OXIDASE IRON-SULFUR SUBUNIT"/>
    <property type="match status" value="1"/>
</dbReference>
<dbReference type="AlphaFoldDB" id="A0A832Z737"/>
<dbReference type="InterPro" id="IPR025192">
    <property type="entry name" value="Succ_DH/fum_Rdtase_N"/>
</dbReference>